<protein>
    <submittedName>
        <fullName evidence="3">Uncharacterized protein</fullName>
    </submittedName>
</protein>
<keyword evidence="1" id="KW-0175">Coiled coil</keyword>
<evidence type="ECO:0000256" key="1">
    <source>
        <dbReference type="SAM" id="Coils"/>
    </source>
</evidence>
<feature type="compositionally biased region" description="Low complexity" evidence="2">
    <location>
        <begin position="18"/>
        <end position="48"/>
    </location>
</feature>
<name>A0A8J1UV31_OWEFU</name>
<proteinExistence type="predicted"/>
<dbReference type="EMBL" id="CAIIXF020000001">
    <property type="protein sequence ID" value="CAH1772500.1"/>
    <property type="molecule type" value="Genomic_DNA"/>
</dbReference>
<comment type="caution">
    <text evidence="3">The sequence shown here is derived from an EMBL/GenBank/DDBJ whole genome shotgun (WGS) entry which is preliminary data.</text>
</comment>
<organism evidence="3 4">
    <name type="scientific">Owenia fusiformis</name>
    <name type="common">Polychaete worm</name>
    <dbReference type="NCBI Taxonomy" id="6347"/>
    <lineage>
        <taxon>Eukaryota</taxon>
        <taxon>Metazoa</taxon>
        <taxon>Spiralia</taxon>
        <taxon>Lophotrochozoa</taxon>
        <taxon>Annelida</taxon>
        <taxon>Polychaeta</taxon>
        <taxon>Sedentaria</taxon>
        <taxon>Canalipalpata</taxon>
        <taxon>Sabellida</taxon>
        <taxon>Oweniida</taxon>
        <taxon>Oweniidae</taxon>
        <taxon>Owenia</taxon>
    </lineage>
</organism>
<feature type="coiled-coil region" evidence="1">
    <location>
        <begin position="349"/>
        <end position="376"/>
    </location>
</feature>
<sequence length="495" mass="57401">MSRISSTFGKTSGKKSSQKSFGDSYNLSGSQSLRRSGSSGNLRKSGNLAASFGSMGDISKDVESEYIKNLQQQVYFLELEANHLREQARKATDMHPQMSAEAERMLGKLRQMQAQVDGLHLEVARKDSNLNSISTEKSRALDRLREEEDAHNREKRLLMEDLVNLKKEKTMLETEHSRKDTQMIEARSEMDKSAQALRNAEHKISILRSQLDQRIEQHKLTQLALEEKRSDMLRTESNLRELEEKYYSSNVILHDKTVNDLREEVQMLRQKLKETEMKADQDRYLRTKLSDDSSHLVSENSLLNQQVIELRNQVERERSLRENIDVRKSQNITELVHANEKIKQIQFEVNQTKALLQSEQDRCRSLMEQLSKAESLNSSIQLNQSSTQSRLAEVQGVHSVTESENTSLRRDKMLLVDHVSELTKQVQDKEQEILRLRNHIFTLENKVGSIEKMKETETEMHSRKWEEFEKLADSMRSLSHTMSRTAASPRHLDYN</sequence>
<feature type="compositionally biased region" description="Low complexity" evidence="2">
    <location>
        <begin position="1"/>
        <end position="11"/>
    </location>
</feature>
<dbReference type="OrthoDB" id="2130396at2759"/>
<gene>
    <name evidence="3" type="ORF">OFUS_LOCUS261</name>
</gene>
<accession>A0A8J1UV31</accession>
<dbReference type="Proteomes" id="UP000749559">
    <property type="component" value="Unassembled WGS sequence"/>
</dbReference>
<evidence type="ECO:0000256" key="2">
    <source>
        <dbReference type="SAM" id="MobiDB-lite"/>
    </source>
</evidence>
<dbReference type="AlphaFoldDB" id="A0A8J1UV31"/>
<reference evidence="3" key="1">
    <citation type="submission" date="2022-03" db="EMBL/GenBank/DDBJ databases">
        <authorList>
            <person name="Martin C."/>
        </authorList>
    </citation>
    <scope>NUCLEOTIDE SEQUENCE</scope>
</reference>
<feature type="coiled-coil region" evidence="1">
    <location>
        <begin position="419"/>
        <end position="446"/>
    </location>
</feature>
<evidence type="ECO:0000313" key="3">
    <source>
        <dbReference type="EMBL" id="CAH1772500.1"/>
    </source>
</evidence>
<evidence type="ECO:0000313" key="4">
    <source>
        <dbReference type="Proteomes" id="UP000749559"/>
    </source>
</evidence>
<feature type="coiled-coil region" evidence="1">
    <location>
        <begin position="130"/>
        <end position="320"/>
    </location>
</feature>
<keyword evidence="4" id="KW-1185">Reference proteome</keyword>
<feature type="region of interest" description="Disordered" evidence="2">
    <location>
        <begin position="1"/>
        <end position="50"/>
    </location>
</feature>